<keyword evidence="6 11" id="KW-0547">Nucleotide-binding</keyword>
<feature type="binding site" evidence="11">
    <location>
        <position position="37"/>
    </location>
    <ligand>
        <name>substrate</name>
    </ligand>
</feature>
<keyword evidence="11" id="KW-0479">Metal-binding</keyword>
<dbReference type="PANTHER" id="PTHR21087:SF16">
    <property type="entry name" value="SHIKIMATE KINASE 1, CHLOROPLASTIC"/>
    <property type="match status" value="1"/>
</dbReference>
<dbReference type="Gene3D" id="3.40.50.300">
    <property type="entry name" value="P-loop containing nucleotide triphosphate hydrolases"/>
    <property type="match status" value="1"/>
</dbReference>
<evidence type="ECO:0000256" key="2">
    <source>
        <dbReference type="ARBA" id="ARBA00006997"/>
    </source>
</evidence>
<comment type="function">
    <text evidence="11">Catalyzes the specific phosphorylation of the 3-hydroxyl group of shikimic acid using ATP as a cosubstrate.</text>
</comment>
<dbReference type="GO" id="GO:0016301">
    <property type="term" value="F:kinase activity"/>
    <property type="evidence" value="ECO:0007669"/>
    <property type="project" value="UniProtKB-KW"/>
</dbReference>
<dbReference type="PROSITE" id="PS01128">
    <property type="entry name" value="SHIKIMATE_KINASE"/>
    <property type="match status" value="1"/>
</dbReference>
<evidence type="ECO:0000256" key="3">
    <source>
        <dbReference type="ARBA" id="ARBA00012154"/>
    </source>
</evidence>
<comment type="catalytic activity">
    <reaction evidence="10 11">
        <text>shikimate + ATP = 3-phosphoshikimate + ADP + H(+)</text>
        <dbReference type="Rhea" id="RHEA:13121"/>
        <dbReference type="ChEBI" id="CHEBI:15378"/>
        <dbReference type="ChEBI" id="CHEBI:30616"/>
        <dbReference type="ChEBI" id="CHEBI:36208"/>
        <dbReference type="ChEBI" id="CHEBI:145989"/>
        <dbReference type="ChEBI" id="CHEBI:456216"/>
        <dbReference type="EC" id="2.7.1.71"/>
    </reaction>
</comment>
<sequence>MHKPIKNIVLIGMMGTGKSTVGASLAIKTGLKLVDLDQRIVEKAGLTIPEIFREKGEASFRDMEASILDSALEEKGVVLATGGGVVLREENRRVMLDKGLVIALKAAPEEIVTRVGEDDNRPLLAGGARERIMKLLEERKHAYDFAHYMIDTTGKSVEQVTADILTHYRG</sequence>
<evidence type="ECO:0000256" key="11">
    <source>
        <dbReference type="HAMAP-Rule" id="MF_00109"/>
    </source>
</evidence>
<keyword evidence="9 11" id="KW-0057">Aromatic amino acid biosynthesis</keyword>
<name>A0ABW3RVH8_9BACL</name>
<dbReference type="CDD" id="cd00464">
    <property type="entry name" value="SK"/>
    <property type="match status" value="1"/>
</dbReference>
<keyword evidence="11" id="KW-0963">Cytoplasm</keyword>
<feature type="binding site" evidence="11">
    <location>
        <position position="139"/>
    </location>
    <ligand>
        <name>substrate</name>
    </ligand>
</feature>
<protein>
    <recommendedName>
        <fullName evidence="3 11">Shikimate kinase</fullName>
        <shortName evidence="11">SK</shortName>
        <ecNumber evidence="3 11">2.7.1.71</ecNumber>
    </recommendedName>
</protein>
<feature type="binding site" evidence="11">
    <location>
        <begin position="15"/>
        <end position="20"/>
    </location>
    <ligand>
        <name>ATP</name>
        <dbReference type="ChEBI" id="CHEBI:30616"/>
    </ligand>
</feature>
<reference evidence="13" key="1">
    <citation type="journal article" date="2019" name="Int. J. Syst. Evol. Microbiol.">
        <title>The Global Catalogue of Microorganisms (GCM) 10K type strain sequencing project: providing services to taxonomists for standard genome sequencing and annotation.</title>
        <authorList>
            <consortium name="The Broad Institute Genomics Platform"/>
            <consortium name="The Broad Institute Genome Sequencing Center for Infectious Disease"/>
            <person name="Wu L."/>
            <person name="Ma J."/>
        </authorList>
    </citation>
    <scope>NUCLEOTIDE SEQUENCE [LARGE SCALE GENOMIC DNA]</scope>
    <source>
        <strain evidence="13">CCUG 59189</strain>
    </source>
</reference>
<evidence type="ECO:0000313" key="13">
    <source>
        <dbReference type="Proteomes" id="UP001597262"/>
    </source>
</evidence>
<dbReference type="Proteomes" id="UP001597262">
    <property type="component" value="Unassembled WGS sequence"/>
</dbReference>
<dbReference type="EMBL" id="JBHTLM010000004">
    <property type="protein sequence ID" value="MFD1176131.1"/>
    <property type="molecule type" value="Genomic_DNA"/>
</dbReference>
<evidence type="ECO:0000256" key="9">
    <source>
        <dbReference type="ARBA" id="ARBA00023141"/>
    </source>
</evidence>
<evidence type="ECO:0000256" key="6">
    <source>
        <dbReference type="ARBA" id="ARBA00022741"/>
    </source>
</evidence>
<dbReference type="Pfam" id="PF01202">
    <property type="entry name" value="SKI"/>
    <property type="match status" value="1"/>
</dbReference>
<evidence type="ECO:0000256" key="8">
    <source>
        <dbReference type="ARBA" id="ARBA00022840"/>
    </source>
</evidence>
<comment type="cofactor">
    <cofactor evidence="11">
        <name>Mg(2+)</name>
        <dbReference type="ChEBI" id="CHEBI:18420"/>
    </cofactor>
    <text evidence="11">Binds 1 Mg(2+) ion per subunit.</text>
</comment>
<comment type="subunit">
    <text evidence="11">Monomer.</text>
</comment>
<comment type="subcellular location">
    <subcellularLocation>
        <location evidence="11">Cytoplasm</location>
    </subcellularLocation>
</comment>
<evidence type="ECO:0000256" key="4">
    <source>
        <dbReference type="ARBA" id="ARBA00022605"/>
    </source>
</evidence>
<feature type="binding site" evidence="11">
    <location>
        <position position="61"/>
    </location>
    <ligand>
        <name>substrate</name>
    </ligand>
</feature>
<dbReference type="PANTHER" id="PTHR21087">
    <property type="entry name" value="SHIKIMATE KINASE"/>
    <property type="match status" value="1"/>
</dbReference>
<feature type="binding site" evidence="11">
    <location>
        <position position="19"/>
    </location>
    <ligand>
        <name>Mg(2+)</name>
        <dbReference type="ChEBI" id="CHEBI:18420"/>
    </ligand>
</feature>
<comment type="caution">
    <text evidence="12">The sequence shown here is derived from an EMBL/GenBank/DDBJ whole genome shotgun (WGS) entry which is preliminary data.</text>
</comment>
<dbReference type="InterPro" id="IPR031322">
    <property type="entry name" value="Shikimate/glucono_kinase"/>
</dbReference>
<evidence type="ECO:0000256" key="5">
    <source>
        <dbReference type="ARBA" id="ARBA00022679"/>
    </source>
</evidence>
<keyword evidence="8 11" id="KW-0067">ATP-binding</keyword>
<dbReference type="SUPFAM" id="SSF52540">
    <property type="entry name" value="P-loop containing nucleoside triphosphate hydrolases"/>
    <property type="match status" value="1"/>
</dbReference>
<evidence type="ECO:0000256" key="1">
    <source>
        <dbReference type="ARBA" id="ARBA00004842"/>
    </source>
</evidence>
<dbReference type="InterPro" id="IPR000623">
    <property type="entry name" value="Shikimate_kinase/TSH1"/>
</dbReference>
<evidence type="ECO:0000256" key="10">
    <source>
        <dbReference type="ARBA" id="ARBA00048567"/>
    </source>
</evidence>
<dbReference type="InterPro" id="IPR027417">
    <property type="entry name" value="P-loop_NTPase"/>
</dbReference>
<organism evidence="12 13">
    <name type="scientific">Paenibacillus puldeungensis</name>
    <dbReference type="NCBI Taxonomy" id="696536"/>
    <lineage>
        <taxon>Bacteria</taxon>
        <taxon>Bacillati</taxon>
        <taxon>Bacillota</taxon>
        <taxon>Bacilli</taxon>
        <taxon>Bacillales</taxon>
        <taxon>Paenibacillaceae</taxon>
        <taxon>Paenibacillus</taxon>
    </lineage>
</organism>
<proteinExistence type="inferred from homology"/>
<evidence type="ECO:0000313" key="12">
    <source>
        <dbReference type="EMBL" id="MFD1176131.1"/>
    </source>
</evidence>
<keyword evidence="5 11" id="KW-0808">Transferase</keyword>
<comment type="caution">
    <text evidence="11">Lacks conserved residue(s) required for the propagation of feature annotation.</text>
</comment>
<comment type="similarity">
    <text evidence="2 11">Belongs to the shikimate kinase family.</text>
</comment>
<dbReference type="InterPro" id="IPR023000">
    <property type="entry name" value="Shikimate_kinase_CS"/>
</dbReference>
<dbReference type="RefSeq" id="WP_379318201.1">
    <property type="nucleotide sequence ID" value="NZ_JBHTLM010000004.1"/>
</dbReference>
<dbReference type="PRINTS" id="PR01100">
    <property type="entry name" value="SHIKIMTKNASE"/>
</dbReference>
<feature type="binding site" evidence="11">
    <location>
        <position position="83"/>
    </location>
    <ligand>
        <name>substrate</name>
    </ligand>
</feature>
<keyword evidence="7 11" id="KW-0418">Kinase</keyword>
<feature type="binding site" evidence="11">
    <location>
        <position position="121"/>
    </location>
    <ligand>
        <name>ATP</name>
        <dbReference type="ChEBI" id="CHEBI:30616"/>
    </ligand>
</feature>
<keyword evidence="13" id="KW-1185">Reference proteome</keyword>
<gene>
    <name evidence="11" type="primary">aroK</name>
    <name evidence="12" type="ORF">ACFQ3W_07455</name>
</gene>
<keyword evidence="11" id="KW-0460">Magnesium</keyword>
<accession>A0ABW3RVH8</accession>
<dbReference type="EC" id="2.7.1.71" evidence="3 11"/>
<dbReference type="HAMAP" id="MF_00109">
    <property type="entry name" value="Shikimate_kinase"/>
    <property type="match status" value="1"/>
</dbReference>
<keyword evidence="4 11" id="KW-0028">Amino-acid biosynthesis</keyword>
<comment type="pathway">
    <text evidence="1 11">Metabolic intermediate biosynthesis; chorismate biosynthesis; chorismate from D-erythrose 4-phosphate and phosphoenolpyruvate: step 5/7.</text>
</comment>
<evidence type="ECO:0000256" key="7">
    <source>
        <dbReference type="ARBA" id="ARBA00022777"/>
    </source>
</evidence>